<feature type="signal peptide" evidence="2">
    <location>
        <begin position="1"/>
        <end position="21"/>
    </location>
</feature>
<gene>
    <name evidence="3" type="ORF">CKO28_07040</name>
</gene>
<evidence type="ECO:0000256" key="1">
    <source>
        <dbReference type="SAM" id="MobiDB-lite"/>
    </source>
</evidence>
<evidence type="ECO:0000256" key="2">
    <source>
        <dbReference type="SAM" id="SignalP"/>
    </source>
</evidence>
<evidence type="ECO:0000313" key="3">
    <source>
        <dbReference type="EMBL" id="MBK1667788.1"/>
    </source>
</evidence>
<organism evidence="3 4">
    <name type="scientific">Rhodovibrio sodomensis</name>
    <dbReference type="NCBI Taxonomy" id="1088"/>
    <lineage>
        <taxon>Bacteria</taxon>
        <taxon>Pseudomonadati</taxon>
        <taxon>Pseudomonadota</taxon>
        <taxon>Alphaproteobacteria</taxon>
        <taxon>Rhodospirillales</taxon>
        <taxon>Rhodovibrionaceae</taxon>
        <taxon>Rhodovibrio</taxon>
    </lineage>
</organism>
<dbReference type="EMBL" id="NRRL01000012">
    <property type="protein sequence ID" value="MBK1667788.1"/>
    <property type="molecule type" value="Genomic_DNA"/>
</dbReference>
<evidence type="ECO:0008006" key="5">
    <source>
        <dbReference type="Google" id="ProtNLM"/>
    </source>
</evidence>
<reference evidence="3 4" key="1">
    <citation type="journal article" date="2020" name="Microorganisms">
        <title>Osmotic Adaptation and Compatible Solute Biosynthesis of Phototrophic Bacteria as Revealed from Genome Analyses.</title>
        <authorList>
            <person name="Imhoff J.F."/>
            <person name="Rahn T."/>
            <person name="Kunzel S."/>
            <person name="Keller A."/>
            <person name="Neulinger S.C."/>
        </authorList>
    </citation>
    <scope>NUCLEOTIDE SEQUENCE [LARGE SCALE GENOMIC DNA]</scope>
    <source>
        <strain evidence="3 4">DSM 9895</strain>
    </source>
</reference>
<dbReference type="Pfam" id="PF11157">
    <property type="entry name" value="DUF2937"/>
    <property type="match status" value="1"/>
</dbReference>
<dbReference type="Proteomes" id="UP001296873">
    <property type="component" value="Unassembled WGS sequence"/>
</dbReference>
<sequence length="250" mass="26846">MTAVLARLANGLFAAAGAAGAAQFPAFYRQYLQHLSGRLAQARADLAPVLQDARQRGLTLGEYLDRAQAEGGELTGTLVAGYRATHQAFERLQTAHQALTRAGPLERPIALARHLDMRIAEGTLEGFAPGLPLTAEGGGYALAGLLLGLLTVWTLERPAAVLRRHRQIRRLRRQTARAAARVAPRMATAQRRPVPREPRLLPARTPATESALDPAPSSRADEITPTPQTTQADARPEPSGAPASREKSRT</sequence>
<keyword evidence="2" id="KW-0732">Signal</keyword>
<dbReference type="InterPro" id="IPR022584">
    <property type="entry name" value="DUF2937"/>
</dbReference>
<feature type="chain" id="PRO_5046816145" description="DUF2937 family protein" evidence="2">
    <location>
        <begin position="22"/>
        <end position="250"/>
    </location>
</feature>
<evidence type="ECO:0000313" key="4">
    <source>
        <dbReference type="Proteomes" id="UP001296873"/>
    </source>
</evidence>
<accession>A0ABS1DDX6</accession>
<feature type="compositionally biased region" description="Low complexity" evidence="1">
    <location>
        <begin position="179"/>
        <end position="192"/>
    </location>
</feature>
<feature type="region of interest" description="Disordered" evidence="1">
    <location>
        <begin position="179"/>
        <end position="250"/>
    </location>
</feature>
<proteinExistence type="predicted"/>
<name>A0ABS1DDX6_9PROT</name>
<keyword evidence="4" id="KW-1185">Reference proteome</keyword>
<comment type="caution">
    <text evidence="3">The sequence shown here is derived from an EMBL/GenBank/DDBJ whole genome shotgun (WGS) entry which is preliminary data.</text>
</comment>
<protein>
    <recommendedName>
        <fullName evidence="5">DUF2937 family protein</fullName>
    </recommendedName>
</protein>